<name>A0A409W184_PSICY</name>
<dbReference type="OrthoDB" id="2974043at2759"/>
<organism evidence="1 2">
    <name type="scientific">Psilocybe cyanescens</name>
    <dbReference type="NCBI Taxonomy" id="93625"/>
    <lineage>
        <taxon>Eukaryota</taxon>
        <taxon>Fungi</taxon>
        <taxon>Dikarya</taxon>
        <taxon>Basidiomycota</taxon>
        <taxon>Agaricomycotina</taxon>
        <taxon>Agaricomycetes</taxon>
        <taxon>Agaricomycetidae</taxon>
        <taxon>Agaricales</taxon>
        <taxon>Agaricineae</taxon>
        <taxon>Strophariaceae</taxon>
        <taxon>Psilocybe</taxon>
    </lineage>
</organism>
<sequence length="178" mass="20491">MSTKPEEKLFRGDYSAGKKPHIWFRRLEGKFDDKTPVATKMYCFEKALEPGRRAELWFKNLPATLRADWDALYTAFTVKWPLQKVVEPTREELLEKLHATMLNEVDIGGMVDRDGDKVYTHVAWADEVQALTDALDDTNGYLIPQVRHNLPLTIRMIIPSGQATWHKFLKDVAAISMD</sequence>
<evidence type="ECO:0000313" key="2">
    <source>
        <dbReference type="Proteomes" id="UP000283269"/>
    </source>
</evidence>
<protein>
    <submittedName>
        <fullName evidence="1">Uncharacterized protein</fullName>
    </submittedName>
</protein>
<dbReference type="InParanoid" id="A0A409W184"/>
<accession>A0A409W184</accession>
<gene>
    <name evidence="1" type="ORF">CVT25_008096</name>
</gene>
<reference evidence="1 2" key="1">
    <citation type="journal article" date="2018" name="Evol. Lett.">
        <title>Horizontal gene cluster transfer increased hallucinogenic mushroom diversity.</title>
        <authorList>
            <person name="Reynolds H.T."/>
            <person name="Vijayakumar V."/>
            <person name="Gluck-Thaler E."/>
            <person name="Korotkin H.B."/>
            <person name="Matheny P.B."/>
            <person name="Slot J.C."/>
        </authorList>
    </citation>
    <scope>NUCLEOTIDE SEQUENCE [LARGE SCALE GENOMIC DNA]</scope>
    <source>
        <strain evidence="1 2">2631</strain>
    </source>
</reference>
<dbReference type="Proteomes" id="UP000283269">
    <property type="component" value="Unassembled WGS sequence"/>
</dbReference>
<comment type="caution">
    <text evidence="1">The sequence shown here is derived from an EMBL/GenBank/DDBJ whole genome shotgun (WGS) entry which is preliminary data.</text>
</comment>
<evidence type="ECO:0000313" key="1">
    <source>
        <dbReference type="EMBL" id="PPQ72272.1"/>
    </source>
</evidence>
<proteinExistence type="predicted"/>
<keyword evidence="2" id="KW-1185">Reference proteome</keyword>
<dbReference type="EMBL" id="NHYD01003826">
    <property type="protein sequence ID" value="PPQ72272.1"/>
    <property type="molecule type" value="Genomic_DNA"/>
</dbReference>
<dbReference type="AlphaFoldDB" id="A0A409W184"/>